<dbReference type="PANTHER" id="PTHR13367">
    <property type="entry name" value="UBIQUITIN THIOESTERASE"/>
    <property type="match status" value="1"/>
</dbReference>
<feature type="region of interest" description="Disordered" evidence="7">
    <location>
        <begin position="2667"/>
        <end position="2698"/>
    </location>
</feature>
<dbReference type="GO" id="GO:0006508">
    <property type="term" value="P:proteolysis"/>
    <property type="evidence" value="ECO:0007669"/>
    <property type="project" value="UniProtKB-KW"/>
</dbReference>
<evidence type="ECO:0000313" key="12">
    <source>
        <dbReference type="Proteomes" id="UP001275084"/>
    </source>
</evidence>
<reference evidence="11" key="1">
    <citation type="journal article" date="2023" name="Mol. Phylogenet. Evol.">
        <title>Genome-scale phylogeny and comparative genomics of the fungal order Sordariales.</title>
        <authorList>
            <person name="Hensen N."/>
            <person name="Bonometti L."/>
            <person name="Westerberg I."/>
            <person name="Brannstrom I.O."/>
            <person name="Guillou S."/>
            <person name="Cros-Aarteil S."/>
            <person name="Calhoun S."/>
            <person name="Haridas S."/>
            <person name="Kuo A."/>
            <person name="Mondo S."/>
            <person name="Pangilinan J."/>
            <person name="Riley R."/>
            <person name="LaButti K."/>
            <person name="Andreopoulos B."/>
            <person name="Lipzen A."/>
            <person name="Chen C."/>
            <person name="Yan M."/>
            <person name="Daum C."/>
            <person name="Ng V."/>
            <person name="Clum A."/>
            <person name="Steindorff A."/>
            <person name="Ohm R.A."/>
            <person name="Martin F."/>
            <person name="Silar P."/>
            <person name="Natvig D.O."/>
            <person name="Lalanne C."/>
            <person name="Gautier V."/>
            <person name="Ament-Velasquez S.L."/>
            <person name="Kruys A."/>
            <person name="Hutchinson M.I."/>
            <person name="Powell A.J."/>
            <person name="Barry K."/>
            <person name="Miller A.N."/>
            <person name="Grigoriev I.V."/>
            <person name="Debuchy R."/>
            <person name="Gladieux P."/>
            <person name="Hiltunen Thoren M."/>
            <person name="Johannesson H."/>
        </authorList>
    </citation>
    <scope>NUCLEOTIDE SEQUENCE</scope>
    <source>
        <strain evidence="11">CBS 955.72</strain>
    </source>
</reference>
<dbReference type="EC" id="3.4.19.12" evidence="2"/>
<dbReference type="Pfam" id="PF12359">
    <property type="entry name" value="DUF3645"/>
    <property type="match status" value="1"/>
</dbReference>
<protein>
    <recommendedName>
        <fullName evidence="2">ubiquitinyl hydrolase 1</fullName>
        <ecNumber evidence="2">3.4.19.12</ecNumber>
    </recommendedName>
</protein>
<evidence type="ECO:0000256" key="8">
    <source>
        <dbReference type="SAM" id="SignalP"/>
    </source>
</evidence>
<feature type="signal peptide" evidence="8">
    <location>
        <begin position="1"/>
        <end position="19"/>
    </location>
</feature>
<keyword evidence="4" id="KW-0833">Ubl conjugation pathway</keyword>
<feature type="region of interest" description="Disordered" evidence="7">
    <location>
        <begin position="1337"/>
        <end position="1359"/>
    </location>
</feature>
<comment type="catalytic activity">
    <reaction evidence="1">
        <text>Thiol-dependent hydrolysis of ester, thioester, amide, peptide and isopeptide bonds formed by the C-terminal Gly of ubiquitin (a 76-residue protein attached to proteins as an intracellular targeting signal).</text>
        <dbReference type="EC" id="3.4.19.12"/>
    </reaction>
</comment>
<feature type="domain" description="DUF3645" evidence="10">
    <location>
        <begin position="1920"/>
        <end position="1947"/>
    </location>
</feature>
<dbReference type="Pfam" id="PF12340">
    <property type="entry name" value="DUF3638"/>
    <property type="match status" value="1"/>
</dbReference>
<keyword evidence="12" id="KW-1185">Reference proteome</keyword>
<dbReference type="Proteomes" id="UP001275084">
    <property type="component" value="Unassembled WGS sequence"/>
</dbReference>
<keyword evidence="8" id="KW-0732">Signal</keyword>
<evidence type="ECO:0000313" key="11">
    <source>
        <dbReference type="EMBL" id="KAK3346459.1"/>
    </source>
</evidence>
<proteinExistence type="predicted"/>
<keyword evidence="3" id="KW-0645">Protease</keyword>
<accession>A0AAJ0MB37</accession>
<dbReference type="InterPro" id="IPR022099">
    <property type="entry name" value="DUF3638"/>
</dbReference>
<evidence type="ECO:0000256" key="1">
    <source>
        <dbReference type="ARBA" id="ARBA00000707"/>
    </source>
</evidence>
<feature type="domain" description="DUF3638" evidence="9">
    <location>
        <begin position="1565"/>
        <end position="1787"/>
    </location>
</feature>
<keyword evidence="6" id="KW-0788">Thiol protease</keyword>
<dbReference type="InterPro" id="IPR051346">
    <property type="entry name" value="OTU_Deubiquitinase"/>
</dbReference>
<gene>
    <name evidence="11" type="ORF">B0T25DRAFT_484377</name>
</gene>
<dbReference type="InterPro" id="IPR022105">
    <property type="entry name" value="DUF3645"/>
</dbReference>
<feature type="chain" id="PRO_5042511522" description="ubiquitinyl hydrolase 1" evidence="8">
    <location>
        <begin position="20"/>
        <end position="2698"/>
    </location>
</feature>
<keyword evidence="5" id="KW-0378">Hydrolase</keyword>
<evidence type="ECO:0000256" key="5">
    <source>
        <dbReference type="ARBA" id="ARBA00022801"/>
    </source>
</evidence>
<sequence length="2698" mass="302145">MVLTIMELWVACDVAATKACPLLLDYATGFTPRLMDPLVLPKREQLKRLAKVEDYLDYRSSEAKAGPPWELSASGSHGPGGSFAVRYFDSCGSAQTIHKKIKMQADAQKEHKLLELKTAAAEYQRLRDEYENAPHRTEWAPDSSGSWADQHMDPCPKCAARTRAENLKLMPFEWPLPDDAAMAKAAIFEFVIPDVFRQWRNITLYILVDIFSHYPGADWRKPLYYPSGDPVLRKVVKKEWSGRFRLASPHAQVAANSQNERHIKDCSESNIIVKHSCLYDLYDTSLLGKVSYLLTNLDLSPRCSYAPSTVPEPLKSWIVGTGHNMNEVIAMQTDCPDAMSLEEFRAFGSMRGVVPLQWHNILCQLAMPTLNFNKPETFFLILQAANQAGPRTDERHVLRDTHSILQNNGHGFSEILCQYLTGALSRIRANWEANIPLAIFACLGTRLLSMAPDYLYDECRDFLRQVRTTAIKWVRDLIKKENSAGSEEERRDLSRRTVTMALVCHATFGVDPKHLELVLQSPPTPEEEAEGEEAAAVVMLESSIAIHQRPASRPRDCAISNLLFHRWIKLSHQALVPLSEMIVRQSNPCLDRAVKKIWAKYDPKSKMPWRSVQGRRHLLEAEWDPAPGQRKHLLRYNLLTGELLVDGAPLSLLPSSYMAHETYKKLFKGQSLPVAPSAVPGMRFETRSPYHGFDVHFSMHEEQLVVLARRPDAERWLVPPRMLQGDIPDLLIANYIHWLDIQGRTIELRPLSDAWRMLDARKLGDSDGYVMTFEDNLADGRARLYTSGSRFLIDIRSNTANCVSRLFCPIENPKFLHLVLDEKRSCLTIELPRLRLSFALRSGDKMVRSNHPRGFIIDQDQSVGALWGLQSKLVLRRGQLKNENAQRVVLVPDGEISFKVGSIGHARVEIGTGPGGQVRHHLFRVDSRLGRLEDTGTLLSKLFLCHLHAVTTHCLPDRLTGRTGTEEALRILSSAAVRSFDGLDKDEISSLLNIARLSLLIGSTELSSLAQHNAFCQIVDSVLKQVRVSGFFCSGDQAKIKLAGRLLAAPVRHQSARVGSYGTGYVIQTSSRAKIADTADIDYTARHAYHSPLERQTYRIAELFESKRWGVVLDRITPASHQALATLIKTSRLKPPSCTCSICRRVSETAVAHNLKPQFDLAWLQPFSATLGLNWFRIQKLITQGDLIRDRYKLLLFIASVAAAREADRGIVQILLALCTAPSLRAIRLPPQPVFIPEDPSEPAAKRLKDLAYSSVKPTWEGAPSRPLSSAIDRFVDELQKQWPCEAPQIPSGLPYTDYLGVTELMGKVSGYFRLCHHRRQLGEYFESIESGTRALPLSNSGSLGEPPATAEPRGLDEPTDALPATADADLFSVDAPLINVPEAAPFAEYTMPKTESQGDRSGIGARPQMKKLLSDLDRVADFAQEKKYVAELRSSLACLQATSGTSQTARSLTPDASAKALRRAFVSHLADCQREVDRIHQEACRALDLALDATFGLTPRPTVTPLLLLGQLSRHRWPGLSPQWKRCLVAYAVSITHVQRAERLVRLVGQNQDDLVGEILNVGHTNWDPMEFPESLIFEVESGVMIRPVQEEIAKQMRMPSSRENSVMQLNMGEGKSSVVVPIVAAALADGTKLVRILVGKAQSKQMMHVLTKKLGGLLDRRVYVLPFSRELNLDQAGAASIEKLCEQCRSAGGVLLMQPEHILSFQLLGLESIIAGKNAIGCSLLQTQSMFDDVSRDIIDESDDNLSVRFELTYTIGSQTPLEFTPNRWLLIQHVLKLVSDFAKETADADPDSLLLGPGIHGGGFPMLRILDEQKGGILMDRVAEHIRDNLNSTPGFPSIPNLSGKLRSAIHAYITKPRPRAAEITGVGSETLLTSDMFLAVLLLRGLFANRILAFALRHKRWRVNYGLDHNHSPPTATAVPYRAKDSPAPRSEFSHPDLRIILTCLSYYYGGLSDDQLLQLLEHLVMSPQGASDYAGLTRSIREFPSNFRQIGSINLKDKVGHARHIFPYLRYHKATIDYFLAQILFRKEMKGFTKKLTASGWDIAKSKTHVTTGFSGTNDSKYLLPLSIGHLDLDGQRHTNASVLDSLLRPENTVCEIELERARGAETTPDRFLSVIAKAEPKIRVILDVGAQILDLRNLGVAQRWLEMDSSAEAAVYVDDDDELSTVTRTGYVEPLFTSPYATDMSTCLVFLDEAHTRGIDLQLPDHYRAAVLLGPNLVKDKLVQACMRMRKLGRGQSVVFVVPPEVRQKIYSHRLTFHDEAISTADILGWSISETWADCIKGIQLWATQGIRFQRQHVLWSRIVGATVGEQKPIHVRDALKFIEDESQGLKSRYAPRSDREEGVFAEQFEELADAGKEAELQLIRDRCSEFGVADFADATLHEEQQRELMVELQTERVAKRLERITAHKPTLHPAVREFVRRGYVAPDLCGFQPAFASLRDTSAAEIFDPEKLALSRDLLVTEDFAHTVDASYRTKSLFKTDQYQQPVQWVVTRFREQSGGHSAVESMVIFSPWEVGQLLGEFGTCRGVVLHLFAPRTSLSYPALDDLRLYSVPQLPVTWDIPPRRALQLNLFAGSLYLSDHNDYLVLCEFLGLSLKPGGDGGRGKRLQRWQKRQQCPFIKNPLAFLKTVLMTIRRDGRDISRTDIGRILAGEILQAADFTDRHDSEEDDDDDSTTRIKSDPGRLRGEPNTD</sequence>
<name>A0AAJ0MB37_9PEZI</name>
<evidence type="ECO:0000259" key="9">
    <source>
        <dbReference type="Pfam" id="PF12340"/>
    </source>
</evidence>
<dbReference type="GO" id="GO:0004843">
    <property type="term" value="F:cysteine-type deubiquitinase activity"/>
    <property type="evidence" value="ECO:0007669"/>
    <property type="project" value="UniProtKB-EC"/>
</dbReference>
<evidence type="ECO:0000256" key="2">
    <source>
        <dbReference type="ARBA" id="ARBA00012759"/>
    </source>
</evidence>
<comment type="caution">
    <text evidence="11">The sequence shown here is derived from an EMBL/GenBank/DDBJ whole genome shotgun (WGS) entry which is preliminary data.</text>
</comment>
<evidence type="ECO:0000256" key="6">
    <source>
        <dbReference type="ARBA" id="ARBA00022807"/>
    </source>
</evidence>
<feature type="compositionally biased region" description="Basic and acidic residues" evidence="7">
    <location>
        <begin position="2680"/>
        <end position="2698"/>
    </location>
</feature>
<evidence type="ECO:0000259" key="10">
    <source>
        <dbReference type="Pfam" id="PF12359"/>
    </source>
</evidence>
<organism evidence="11 12">
    <name type="scientific">Lasiosphaeria hispida</name>
    <dbReference type="NCBI Taxonomy" id="260671"/>
    <lineage>
        <taxon>Eukaryota</taxon>
        <taxon>Fungi</taxon>
        <taxon>Dikarya</taxon>
        <taxon>Ascomycota</taxon>
        <taxon>Pezizomycotina</taxon>
        <taxon>Sordariomycetes</taxon>
        <taxon>Sordariomycetidae</taxon>
        <taxon>Sordariales</taxon>
        <taxon>Lasiosphaeriaceae</taxon>
        <taxon>Lasiosphaeria</taxon>
    </lineage>
</organism>
<evidence type="ECO:0000256" key="7">
    <source>
        <dbReference type="SAM" id="MobiDB-lite"/>
    </source>
</evidence>
<evidence type="ECO:0000256" key="3">
    <source>
        <dbReference type="ARBA" id="ARBA00022670"/>
    </source>
</evidence>
<dbReference type="PANTHER" id="PTHR13367:SF34">
    <property type="match status" value="1"/>
</dbReference>
<dbReference type="EMBL" id="JAUIQD010000006">
    <property type="protein sequence ID" value="KAK3346459.1"/>
    <property type="molecule type" value="Genomic_DNA"/>
</dbReference>
<reference evidence="11" key="2">
    <citation type="submission" date="2023-06" db="EMBL/GenBank/DDBJ databases">
        <authorList>
            <consortium name="Lawrence Berkeley National Laboratory"/>
            <person name="Haridas S."/>
            <person name="Hensen N."/>
            <person name="Bonometti L."/>
            <person name="Westerberg I."/>
            <person name="Brannstrom I.O."/>
            <person name="Guillou S."/>
            <person name="Cros-Aarteil S."/>
            <person name="Calhoun S."/>
            <person name="Kuo A."/>
            <person name="Mondo S."/>
            <person name="Pangilinan J."/>
            <person name="Riley R."/>
            <person name="Labutti K."/>
            <person name="Andreopoulos B."/>
            <person name="Lipzen A."/>
            <person name="Chen C."/>
            <person name="Yanf M."/>
            <person name="Daum C."/>
            <person name="Ng V."/>
            <person name="Clum A."/>
            <person name="Steindorff A."/>
            <person name="Ohm R."/>
            <person name="Martin F."/>
            <person name="Silar P."/>
            <person name="Natvig D."/>
            <person name="Lalanne C."/>
            <person name="Gautier V."/>
            <person name="Ament-Velasquez S.L."/>
            <person name="Kruys A."/>
            <person name="Hutchinson M.I."/>
            <person name="Powell A.J."/>
            <person name="Barry K."/>
            <person name="Miller A.N."/>
            <person name="Grigoriev I.V."/>
            <person name="Debuchy R."/>
            <person name="Gladieux P."/>
            <person name="Thoren M.H."/>
            <person name="Johannesson H."/>
        </authorList>
    </citation>
    <scope>NUCLEOTIDE SEQUENCE</scope>
    <source>
        <strain evidence="11">CBS 955.72</strain>
    </source>
</reference>
<evidence type="ECO:0000256" key="4">
    <source>
        <dbReference type="ARBA" id="ARBA00022786"/>
    </source>
</evidence>